<dbReference type="AlphaFoldDB" id="A0A0K2UJE5"/>
<feature type="compositionally biased region" description="Basic and acidic residues" evidence="1">
    <location>
        <begin position="379"/>
        <end position="402"/>
    </location>
</feature>
<name>A0A0K2UJE5_LEPSM</name>
<feature type="region of interest" description="Disordered" evidence="1">
    <location>
        <begin position="244"/>
        <end position="402"/>
    </location>
</feature>
<evidence type="ECO:0000256" key="2">
    <source>
        <dbReference type="SAM" id="Phobius"/>
    </source>
</evidence>
<accession>A0A0K2UJE5</accession>
<protein>
    <submittedName>
        <fullName evidence="3">Uncharacterized protein</fullName>
    </submittedName>
</protein>
<feature type="compositionally biased region" description="Basic and acidic residues" evidence="1">
    <location>
        <begin position="309"/>
        <end position="325"/>
    </location>
</feature>
<proteinExistence type="predicted"/>
<feature type="transmembrane region" description="Helical" evidence="2">
    <location>
        <begin position="58"/>
        <end position="81"/>
    </location>
</feature>
<evidence type="ECO:0000256" key="1">
    <source>
        <dbReference type="SAM" id="MobiDB-lite"/>
    </source>
</evidence>
<dbReference type="EMBL" id="HACA01020824">
    <property type="protein sequence ID" value="CDW38185.1"/>
    <property type="molecule type" value="Transcribed_RNA"/>
</dbReference>
<organism evidence="3">
    <name type="scientific">Lepeophtheirus salmonis</name>
    <name type="common">Salmon louse</name>
    <name type="synonym">Caligus salmonis</name>
    <dbReference type="NCBI Taxonomy" id="72036"/>
    <lineage>
        <taxon>Eukaryota</taxon>
        <taxon>Metazoa</taxon>
        <taxon>Ecdysozoa</taxon>
        <taxon>Arthropoda</taxon>
        <taxon>Crustacea</taxon>
        <taxon>Multicrustacea</taxon>
        <taxon>Hexanauplia</taxon>
        <taxon>Copepoda</taxon>
        <taxon>Siphonostomatoida</taxon>
        <taxon>Caligidae</taxon>
        <taxon>Lepeophtheirus</taxon>
    </lineage>
</organism>
<feature type="transmembrane region" description="Helical" evidence="2">
    <location>
        <begin position="22"/>
        <end position="46"/>
    </location>
</feature>
<keyword evidence="2" id="KW-0472">Membrane</keyword>
<evidence type="ECO:0000313" key="3">
    <source>
        <dbReference type="EMBL" id="CDW38185.1"/>
    </source>
</evidence>
<keyword evidence="2" id="KW-1133">Transmembrane helix</keyword>
<reference evidence="3" key="1">
    <citation type="submission" date="2014-05" db="EMBL/GenBank/DDBJ databases">
        <authorList>
            <person name="Chronopoulou M."/>
        </authorList>
    </citation>
    <scope>NUCLEOTIDE SEQUENCE</scope>
    <source>
        <tissue evidence="3">Whole organism</tissue>
    </source>
</reference>
<sequence length="402" mass="46566">MIKIHCNALKNLVNNYICDRNVFYILLVPGLFGFFFPFYWLVLLPIIWSEYRRWNKPFYWIIGYWGFAALVWLIFLIVAFFRVQSRSETTEEESNQEYKKTTRRNTSASTEDLWSEDTYYPDIQSPDYLVSVNMIQPDRVIAEPKFTMDETWDYNYENKSDDTISYSAMNNFSCRPSQPANIRTSLLGVGNQFTVEQKKAYKSLGYTYCPNNSSSSSSSYGSSQSSTNNNNVYLQHQRLNRKLTRNSTESNGDRPQQRRCVSTSPYGKRNQKHLNPPPERSRSPNLPKQGSPHRGSPLNHAINPRHLRPVRDLSKPIVRSMERKKSPLVGNENRSPTPTVIRIPPQLNKPYMTPKIGLSKYHNNDNNNKNNSIASPDSKSLEKALAQEEKKPFNSYLKERAS</sequence>
<keyword evidence="2" id="KW-0812">Transmembrane</keyword>